<dbReference type="AlphaFoldDB" id="A0A1X9LN73"/>
<evidence type="ECO:0000313" key="1">
    <source>
        <dbReference type="EMBL" id="ARJ05922.1"/>
    </source>
</evidence>
<proteinExistence type="predicted"/>
<dbReference type="STRING" id="1619308.B5808_12320"/>
<name>A0A1X9LN73_9MICO</name>
<evidence type="ECO:0000313" key="2">
    <source>
        <dbReference type="Proteomes" id="UP000192775"/>
    </source>
</evidence>
<dbReference type="KEGG" id="cphy:B5808_12320"/>
<sequence>MVATLVRLRFRILGNNLKRSTWQLVATILGGLYALGMLGGLLLALIVAGQAGDPRWIGVAVVLGGSLLTLGWVVGPLLIGGVDQTLEPARLAQFPIPLRTLLVGITVAGMLGIPALVSLVAGLGTVAAWIRVPAAAIAAVPCAVLGVLIAVVASRTVAALSASLQSSRRYRELSSVIILFAVILIYPAIIFFTQGSGTFVDTLPGLANGLGWTPLGASWAVPAAIAGGDWVGAVLRLLIALATVVLLFVLWRRALATALVTPPSAEIKRVARGKIGAFAWVPQTPAGAVMARSLTYWRRDPRYGQQLISAPLMLVILWFYSTINDGAPFLMWGGPIVGFFLAMVLVTDISYDGTAFATHLIDGVRGRDDRLGRVAAAAVIAVPLTLIATLIGVGLTGEWTRLPAMLGLAFGALATGYGAASVSSARFVMPVKQAGDNPFKSTPGAGFTQGLQTFAVWGIVLLVLSPAIVLTVLDLVIGPLFGWIALIVALVIGVVALIIGIRVGGRLLDRTGPTLLAQLKRMRNA</sequence>
<organism evidence="1 2">
    <name type="scientific">Cnuibacter physcomitrellae</name>
    <dbReference type="NCBI Taxonomy" id="1619308"/>
    <lineage>
        <taxon>Bacteria</taxon>
        <taxon>Bacillati</taxon>
        <taxon>Actinomycetota</taxon>
        <taxon>Actinomycetes</taxon>
        <taxon>Micrococcales</taxon>
        <taxon>Microbacteriaceae</taxon>
        <taxon>Cnuibacter</taxon>
    </lineage>
</organism>
<protein>
    <submittedName>
        <fullName evidence="1">Uncharacterized protein</fullName>
    </submittedName>
</protein>
<dbReference type="Proteomes" id="UP000192775">
    <property type="component" value="Chromosome"/>
</dbReference>
<keyword evidence="2" id="KW-1185">Reference proteome</keyword>
<dbReference type="EMBL" id="CP020715">
    <property type="protein sequence ID" value="ARJ05922.1"/>
    <property type="molecule type" value="Genomic_DNA"/>
</dbReference>
<gene>
    <name evidence="1" type="ORF">B5808_12320</name>
</gene>
<reference evidence="1 2" key="1">
    <citation type="submission" date="2017-04" db="EMBL/GenBank/DDBJ databases">
        <authorList>
            <person name="Afonso C.L."/>
            <person name="Miller P.J."/>
            <person name="Scott M.A."/>
            <person name="Spackman E."/>
            <person name="Goraichik I."/>
            <person name="Dimitrov K.M."/>
            <person name="Suarez D.L."/>
            <person name="Swayne D.E."/>
        </authorList>
    </citation>
    <scope>NUCLEOTIDE SEQUENCE [LARGE SCALE GENOMIC DNA]</scope>
    <source>
        <strain evidence="2">XA(T)</strain>
    </source>
</reference>
<accession>A0A1X9LN73</accession>
<dbReference type="RefSeq" id="WP_085020060.1">
    <property type="nucleotide sequence ID" value="NZ_BMHD01000001.1"/>
</dbReference>